<dbReference type="PROSITE" id="PS51677">
    <property type="entry name" value="NODB"/>
    <property type="match status" value="1"/>
</dbReference>
<dbReference type="SUPFAM" id="SSF88713">
    <property type="entry name" value="Glycoside hydrolase/deacetylase"/>
    <property type="match status" value="1"/>
</dbReference>
<comment type="similarity">
    <text evidence="2">Belongs to the polysaccharide deacetylase family.</text>
</comment>
<name>A0A0W7WMJ7_9RHOB</name>
<dbReference type="InterPro" id="IPR002509">
    <property type="entry name" value="NODB_dom"/>
</dbReference>
<dbReference type="AlphaFoldDB" id="A0A0W7WMJ7"/>
<keyword evidence="7" id="KW-1185">Reference proteome</keyword>
<dbReference type="PANTHER" id="PTHR47561">
    <property type="entry name" value="POLYSACCHARIDE DEACETYLASE FAMILY PROTEIN (AFU_ORTHOLOGUE AFUA_6G05030)"/>
    <property type="match status" value="1"/>
</dbReference>
<dbReference type="Pfam" id="PF01522">
    <property type="entry name" value="Polysacc_deac_1"/>
    <property type="match status" value="1"/>
</dbReference>
<dbReference type="PANTHER" id="PTHR47561:SF1">
    <property type="entry name" value="POLYSACCHARIDE DEACETYLASE FAMILY PROTEIN (AFU_ORTHOLOGUE AFUA_6G05030)"/>
    <property type="match status" value="1"/>
</dbReference>
<accession>A0A0W7WMJ7</accession>
<evidence type="ECO:0000259" key="5">
    <source>
        <dbReference type="PROSITE" id="PS51677"/>
    </source>
</evidence>
<dbReference type="EMBL" id="LPXO01000002">
    <property type="protein sequence ID" value="KUF11806.1"/>
    <property type="molecule type" value="Genomic_DNA"/>
</dbReference>
<proteinExistence type="inferred from homology"/>
<evidence type="ECO:0000256" key="3">
    <source>
        <dbReference type="ARBA" id="ARBA00020071"/>
    </source>
</evidence>
<dbReference type="STRING" id="1685382.AVJ23_04280"/>
<dbReference type="GO" id="GO:0005975">
    <property type="term" value="P:carbohydrate metabolic process"/>
    <property type="evidence" value="ECO:0007669"/>
    <property type="project" value="InterPro"/>
</dbReference>
<evidence type="ECO:0000256" key="2">
    <source>
        <dbReference type="ARBA" id="ARBA00010973"/>
    </source>
</evidence>
<gene>
    <name evidence="6" type="ORF">AVJ23_04280</name>
</gene>
<evidence type="ECO:0000313" key="7">
    <source>
        <dbReference type="Proteomes" id="UP000054396"/>
    </source>
</evidence>
<organism evidence="6 7">
    <name type="scientific">Pseudoponticoccus marisrubri</name>
    <dbReference type="NCBI Taxonomy" id="1685382"/>
    <lineage>
        <taxon>Bacteria</taxon>
        <taxon>Pseudomonadati</taxon>
        <taxon>Pseudomonadota</taxon>
        <taxon>Alphaproteobacteria</taxon>
        <taxon>Rhodobacterales</taxon>
        <taxon>Roseobacteraceae</taxon>
        <taxon>Pseudoponticoccus</taxon>
    </lineage>
</organism>
<dbReference type="GO" id="GO:0016810">
    <property type="term" value="F:hydrolase activity, acting on carbon-nitrogen (but not peptide) bonds"/>
    <property type="evidence" value="ECO:0007669"/>
    <property type="project" value="InterPro"/>
</dbReference>
<sequence length="287" mass="32138">MIWEAPDYLWPEGKRAAACFSVDVDALSPYLWQTREGVSNRLAAVEHRQYGMRRGLARMVDMLDRLGLRGSFFVPGVVAEENPDLLPGLVARGHEIALHGYFHEIVADITDAQFTEALERAIALFEAQTGQRPAGFRSPAWEMTPHMLAELKRLGLWDSSLMGHDLPYRIDGVTEVPVRWDNDDAIFFKFLGPGDRAPRSHLEIGETWKSEAAAQVADGGLFMLTVHDWISGRAARVAMLEELWRGLAERGDVWIAPCGEIAAHHDTQAGMEVQTAPIRAVSERQRR</sequence>
<dbReference type="OrthoDB" id="9784220at2"/>
<evidence type="ECO:0000256" key="1">
    <source>
        <dbReference type="ARBA" id="ARBA00003236"/>
    </source>
</evidence>
<comment type="caution">
    <text evidence="6">The sequence shown here is derived from an EMBL/GenBank/DDBJ whole genome shotgun (WGS) entry which is preliminary data.</text>
</comment>
<dbReference type="RefSeq" id="WP_058860923.1">
    <property type="nucleotide sequence ID" value="NZ_LPXO01000002.1"/>
</dbReference>
<dbReference type="InterPro" id="IPR011330">
    <property type="entry name" value="Glyco_hydro/deAcase_b/a-brl"/>
</dbReference>
<comment type="function">
    <text evidence="1">Is involved in generating a small heat-stable compound (Nod), an acylated oligomer of N-acetylglucosamine, that stimulates mitosis in various plant protoplasts.</text>
</comment>
<evidence type="ECO:0000256" key="4">
    <source>
        <dbReference type="ARBA" id="ARBA00032976"/>
    </source>
</evidence>
<reference evidence="6 7" key="1">
    <citation type="submission" date="2015-12" db="EMBL/GenBank/DDBJ databases">
        <authorList>
            <person name="Shamseldin A."/>
            <person name="Moawad H."/>
            <person name="Abd El-Rahim W.M."/>
            <person name="Sadowsky M.J."/>
        </authorList>
    </citation>
    <scope>NUCLEOTIDE SEQUENCE [LARGE SCALE GENOMIC DNA]</scope>
    <source>
        <strain evidence="6 7">SJ5A-1</strain>
    </source>
</reference>
<evidence type="ECO:0000313" key="6">
    <source>
        <dbReference type="EMBL" id="KUF11806.1"/>
    </source>
</evidence>
<dbReference type="Gene3D" id="3.20.20.370">
    <property type="entry name" value="Glycoside hydrolase/deacetylase"/>
    <property type="match status" value="1"/>
</dbReference>
<dbReference type="Proteomes" id="UP000054396">
    <property type="component" value="Unassembled WGS sequence"/>
</dbReference>
<feature type="domain" description="NodB homology" evidence="5">
    <location>
        <begin position="41"/>
        <end position="256"/>
    </location>
</feature>
<protein>
    <recommendedName>
        <fullName evidence="3">Chitooligosaccharide deacetylase</fullName>
    </recommendedName>
    <alternativeName>
        <fullName evidence="4">Nodulation protein B</fullName>
    </alternativeName>
</protein>